<gene>
    <name evidence="6" type="ORF">JP32_10500</name>
</gene>
<evidence type="ECO:0000256" key="1">
    <source>
        <dbReference type="ARBA" id="ARBA00006157"/>
    </source>
</evidence>
<comment type="similarity">
    <text evidence="1">Belongs to the ner transcriptional regulatory family.</text>
</comment>
<dbReference type="InterPro" id="IPR010982">
    <property type="entry name" value="Lambda_DNA-bd_dom_sf"/>
</dbReference>
<comment type="caution">
    <text evidence="6">The sequence shown here is derived from an EMBL/GenBank/DDBJ whole genome shotgun (WGS) entry which is preliminary data.</text>
</comment>
<evidence type="ECO:0000256" key="3">
    <source>
        <dbReference type="ARBA" id="ARBA00023125"/>
    </source>
</evidence>
<evidence type="ECO:0000313" key="6">
    <source>
        <dbReference type="EMBL" id="KGQ29818.1"/>
    </source>
</evidence>
<evidence type="ECO:0000313" key="7">
    <source>
        <dbReference type="Proteomes" id="UP000030526"/>
    </source>
</evidence>
<sequence>MKKNKHDMHRADIIAAIRKRGKTLAQLSVEAGLHPRTLGNALERKYPKGEKIIGDFIGLKPEEICPSRYPA</sequence>
<evidence type="ECO:0000256" key="4">
    <source>
        <dbReference type="ARBA" id="ARBA00023163"/>
    </source>
</evidence>
<dbReference type="Gene3D" id="1.10.260.40">
    <property type="entry name" value="lambda repressor-like DNA-binding domains"/>
    <property type="match status" value="1"/>
</dbReference>
<dbReference type="RefSeq" id="WP_039084758.1">
    <property type="nucleotide sequence ID" value="NZ_JPXS01000062.1"/>
</dbReference>
<dbReference type="SUPFAM" id="SSF47413">
    <property type="entry name" value="lambda repressor-like DNA-binding domains"/>
    <property type="match status" value="1"/>
</dbReference>
<keyword evidence="3" id="KW-0238">DNA-binding</keyword>
<proteinExistence type="inferred from homology"/>
<accession>A0A0A2XCE6</accession>
<dbReference type="GO" id="GO:0003677">
    <property type="term" value="F:DNA binding"/>
    <property type="evidence" value="ECO:0007669"/>
    <property type="project" value="UniProtKB-KW"/>
</dbReference>
<organism evidence="6 7">
    <name type="scientific">Gallibacterium anatis</name>
    <dbReference type="NCBI Taxonomy" id="750"/>
    <lineage>
        <taxon>Bacteria</taxon>
        <taxon>Pseudomonadati</taxon>
        <taxon>Pseudomonadota</taxon>
        <taxon>Gammaproteobacteria</taxon>
        <taxon>Pasteurellales</taxon>
        <taxon>Pasteurellaceae</taxon>
        <taxon>Gallibacterium</taxon>
    </lineage>
</organism>
<dbReference type="InterPro" id="IPR038722">
    <property type="entry name" value="Ner_HTH_dom"/>
</dbReference>
<dbReference type="EMBL" id="JPXS01000062">
    <property type="protein sequence ID" value="KGQ29818.1"/>
    <property type="molecule type" value="Genomic_DNA"/>
</dbReference>
<dbReference type="Pfam" id="PF13693">
    <property type="entry name" value="HTH_35"/>
    <property type="match status" value="1"/>
</dbReference>
<evidence type="ECO:0000259" key="5">
    <source>
        <dbReference type="Pfam" id="PF13693"/>
    </source>
</evidence>
<keyword evidence="4" id="KW-0804">Transcription</keyword>
<reference evidence="6 7" key="1">
    <citation type="submission" date="2014-08" db="EMBL/GenBank/DDBJ databases">
        <title>Chaperone-usher fimbriae in a diverse selection of Gallibacterium genomes.</title>
        <authorList>
            <person name="Kudirkiene E."/>
            <person name="Bager R.J."/>
            <person name="Johnson T.J."/>
            <person name="Bojesen A.M."/>
        </authorList>
    </citation>
    <scope>NUCLEOTIDE SEQUENCE [LARGE SCALE GENOMIC DNA]</scope>
    <source>
        <strain evidence="6 7">20558/3kl.</strain>
    </source>
</reference>
<keyword evidence="2" id="KW-0805">Transcription regulation</keyword>
<name>A0A0A2XCE6_9PAST</name>
<feature type="domain" description="Ner winged helix-turn-helix DNA-binding" evidence="5">
    <location>
        <begin position="7"/>
        <end position="70"/>
    </location>
</feature>
<dbReference type="AlphaFoldDB" id="A0A0A2XCE6"/>
<protein>
    <submittedName>
        <fullName evidence="6">Transcriptional regulator</fullName>
    </submittedName>
</protein>
<evidence type="ECO:0000256" key="2">
    <source>
        <dbReference type="ARBA" id="ARBA00023015"/>
    </source>
</evidence>
<dbReference type="Proteomes" id="UP000030526">
    <property type="component" value="Unassembled WGS sequence"/>
</dbReference>